<reference evidence="2" key="4">
    <citation type="submission" date="2019-03" db="UniProtKB">
        <authorList>
            <consortium name="EnsemblPlants"/>
        </authorList>
    </citation>
    <scope>IDENTIFICATION</scope>
</reference>
<organism evidence="2 3">
    <name type="scientific">Aegilops tauschii subsp. strangulata</name>
    <name type="common">Goatgrass</name>
    <dbReference type="NCBI Taxonomy" id="200361"/>
    <lineage>
        <taxon>Eukaryota</taxon>
        <taxon>Viridiplantae</taxon>
        <taxon>Streptophyta</taxon>
        <taxon>Embryophyta</taxon>
        <taxon>Tracheophyta</taxon>
        <taxon>Spermatophyta</taxon>
        <taxon>Magnoliopsida</taxon>
        <taxon>Liliopsida</taxon>
        <taxon>Poales</taxon>
        <taxon>Poaceae</taxon>
        <taxon>BOP clade</taxon>
        <taxon>Pooideae</taxon>
        <taxon>Triticodae</taxon>
        <taxon>Triticeae</taxon>
        <taxon>Triticinae</taxon>
        <taxon>Aegilops</taxon>
    </lineage>
</organism>
<dbReference type="EnsemblPlants" id="AET6Gv20173900.1">
    <property type="protein sequence ID" value="AET6Gv20173900.1"/>
    <property type="gene ID" value="AET6Gv20173900"/>
</dbReference>
<evidence type="ECO:0000313" key="2">
    <source>
        <dbReference type="EnsemblPlants" id="AET6Gv20173900.1"/>
    </source>
</evidence>
<keyword evidence="3" id="KW-1185">Reference proteome</keyword>
<protein>
    <recommendedName>
        <fullName evidence="1">F-box domain-containing protein</fullName>
    </recommendedName>
</protein>
<dbReference type="Pfam" id="PF00646">
    <property type="entry name" value="F-box"/>
    <property type="match status" value="1"/>
</dbReference>
<reference evidence="3" key="1">
    <citation type="journal article" date="2014" name="Science">
        <title>Ancient hybridizations among the ancestral genomes of bread wheat.</title>
        <authorList>
            <consortium name="International Wheat Genome Sequencing Consortium,"/>
            <person name="Marcussen T."/>
            <person name="Sandve S.R."/>
            <person name="Heier L."/>
            <person name="Spannagl M."/>
            <person name="Pfeifer M."/>
            <person name="Jakobsen K.S."/>
            <person name="Wulff B.B."/>
            <person name="Steuernagel B."/>
            <person name="Mayer K.F."/>
            <person name="Olsen O.A."/>
        </authorList>
    </citation>
    <scope>NUCLEOTIDE SEQUENCE [LARGE SCALE GENOMIC DNA]</scope>
    <source>
        <strain evidence="3">cv. AL8/78</strain>
    </source>
</reference>
<dbReference type="Gramene" id="AET6Gv20173900.1">
    <property type="protein sequence ID" value="AET6Gv20173900.1"/>
    <property type="gene ID" value="AET6Gv20173900"/>
</dbReference>
<reference evidence="2" key="5">
    <citation type="journal article" date="2021" name="G3 (Bethesda)">
        <title>Aegilops tauschii genome assembly Aet v5.0 features greater sequence contiguity and improved annotation.</title>
        <authorList>
            <person name="Wang L."/>
            <person name="Zhu T."/>
            <person name="Rodriguez J.C."/>
            <person name="Deal K.R."/>
            <person name="Dubcovsky J."/>
            <person name="McGuire P.E."/>
            <person name="Lux T."/>
            <person name="Spannagl M."/>
            <person name="Mayer K.F.X."/>
            <person name="Baldrich P."/>
            <person name="Meyers B.C."/>
            <person name="Huo N."/>
            <person name="Gu Y.Q."/>
            <person name="Zhou H."/>
            <person name="Devos K.M."/>
            <person name="Bennetzen J.L."/>
            <person name="Unver T."/>
            <person name="Budak H."/>
            <person name="Gulick P.J."/>
            <person name="Galiba G."/>
            <person name="Kalapos B."/>
            <person name="Nelson D.R."/>
            <person name="Li P."/>
            <person name="You F.M."/>
            <person name="Luo M.C."/>
            <person name="Dvorak J."/>
        </authorList>
    </citation>
    <scope>NUCLEOTIDE SEQUENCE [LARGE SCALE GENOMIC DNA]</scope>
    <source>
        <strain evidence="2">cv. AL8/78</strain>
    </source>
</reference>
<reference evidence="2" key="3">
    <citation type="journal article" date="2017" name="Nature">
        <title>Genome sequence of the progenitor of the wheat D genome Aegilops tauschii.</title>
        <authorList>
            <person name="Luo M.C."/>
            <person name="Gu Y.Q."/>
            <person name="Puiu D."/>
            <person name="Wang H."/>
            <person name="Twardziok S.O."/>
            <person name="Deal K.R."/>
            <person name="Huo N."/>
            <person name="Zhu T."/>
            <person name="Wang L."/>
            <person name="Wang Y."/>
            <person name="McGuire P.E."/>
            <person name="Liu S."/>
            <person name="Long H."/>
            <person name="Ramasamy R.K."/>
            <person name="Rodriguez J.C."/>
            <person name="Van S.L."/>
            <person name="Yuan L."/>
            <person name="Wang Z."/>
            <person name="Xia Z."/>
            <person name="Xiao L."/>
            <person name="Anderson O.D."/>
            <person name="Ouyang S."/>
            <person name="Liang Y."/>
            <person name="Zimin A.V."/>
            <person name="Pertea G."/>
            <person name="Qi P."/>
            <person name="Bennetzen J.L."/>
            <person name="Dai X."/>
            <person name="Dawson M.W."/>
            <person name="Muller H.G."/>
            <person name="Kugler K."/>
            <person name="Rivarola-Duarte L."/>
            <person name="Spannagl M."/>
            <person name="Mayer K.F.X."/>
            <person name="Lu F.H."/>
            <person name="Bevan M.W."/>
            <person name="Leroy P."/>
            <person name="Li P."/>
            <person name="You F.M."/>
            <person name="Sun Q."/>
            <person name="Liu Z."/>
            <person name="Lyons E."/>
            <person name="Wicker T."/>
            <person name="Salzberg S.L."/>
            <person name="Devos K.M."/>
            <person name="Dvorak J."/>
        </authorList>
    </citation>
    <scope>NUCLEOTIDE SEQUENCE [LARGE SCALE GENOMIC DNA]</scope>
    <source>
        <strain evidence="2">cv. AL8/78</strain>
    </source>
</reference>
<dbReference type="PANTHER" id="PTHR34223:SF73">
    <property type="entry name" value="F-BOX DOMAIN-CONTAINING PROTEIN"/>
    <property type="match status" value="1"/>
</dbReference>
<evidence type="ECO:0000259" key="1">
    <source>
        <dbReference type="PROSITE" id="PS50181"/>
    </source>
</evidence>
<dbReference type="PANTHER" id="PTHR34223">
    <property type="entry name" value="OS11G0201299 PROTEIN"/>
    <property type="match status" value="1"/>
</dbReference>
<dbReference type="InterPro" id="IPR053781">
    <property type="entry name" value="F-box_AtFBL13-like"/>
</dbReference>
<feature type="domain" description="F-box" evidence="1">
    <location>
        <begin position="21"/>
        <end position="67"/>
    </location>
</feature>
<evidence type="ECO:0000313" key="3">
    <source>
        <dbReference type="Proteomes" id="UP000015105"/>
    </source>
</evidence>
<dbReference type="Gene3D" id="1.20.1280.50">
    <property type="match status" value="1"/>
</dbReference>
<name>A0A453N0Z7_AEGTS</name>
<dbReference type="AlphaFoldDB" id="A0A453N0Z7"/>
<dbReference type="Proteomes" id="UP000015105">
    <property type="component" value="Chromosome 6D"/>
</dbReference>
<proteinExistence type="predicted"/>
<dbReference type="InterPro" id="IPR053197">
    <property type="entry name" value="F-box_SCFL_complex_component"/>
</dbReference>
<dbReference type="CDD" id="cd22160">
    <property type="entry name" value="F-box_AtFBL13-like"/>
    <property type="match status" value="1"/>
</dbReference>
<dbReference type="PROSITE" id="PS50181">
    <property type="entry name" value="FBOX"/>
    <property type="match status" value="1"/>
</dbReference>
<reference evidence="3" key="2">
    <citation type="journal article" date="2017" name="Nat. Plants">
        <title>The Aegilops tauschii genome reveals multiple impacts of transposons.</title>
        <authorList>
            <person name="Zhao G."/>
            <person name="Zou C."/>
            <person name="Li K."/>
            <person name="Wang K."/>
            <person name="Li T."/>
            <person name="Gao L."/>
            <person name="Zhang X."/>
            <person name="Wang H."/>
            <person name="Yang Z."/>
            <person name="Liu X."/>
            <person name="Jiang W."/>
            <person name="Mao L."/>
            <person name="Kong X."/>
            <person name="Jiao Y."/>
            <person name="Jia J."/>
        </authorList>
    </citation>
    <scope>NUCLEOTIDE SEQUENCE [LARGE SCALE GENOMIC DNA]</scope>
    <source>
        <strain evidence="3">cv. AL8/78</strain>
    </source>
</reference>
<accession>A0A453N0Z7</accession>
<dbReference type="InterPro" id="IPR001810">
    <property type="entry name" value="F-box_dom"/>
</dbReference>
<sequence>QHRRRMAPRKKLKSVPPVTLSTTVHDLPDSLLQHVLSFLPAQAAVRTCVLARRWRHLWRSTTGLRIVGLDDEENAQVQHLRKFVEHLLMLRERTNLESVEMKFHSCSDDEKSYVNLWICFALICKVRVLTLHILEDDYTCLLCLGT</sequence>
<dbReference type="InterPro" id="IPR036047">
    <property type="entry name" value="F-box-like_dom_sf"/>
</dbReference>
<dbReference type="SUPFAM" id="SSF81383">
    <property type="entry name" value="F-box domain"/>
    <property type="match status" value="1"/>
</dbReference>